<accession>A0A4V4HH43</accession>
<organism evidence="4 5">
    <name type="scientific">Dendrothele bispora (strain CBS 962.96)</name>
    <dbReference type="NCBI Taxonomy" id="1314807"/>
    <lineage>
        <taxon>Eukaryota</taxon>
        <taxon>Fungi</taxon>
        <taxon>Dikarya</taxon>
        <taxon>Basidiomycota</taxon>
        <taxon>Agaricomycotina</taxon>
        <taxon>Agaricomycetes</taxon>
        <taxon>Agaricomycetidae</taxon>
        <taxon>Agaricales</taxon>
        <taxon>Agaricales incertae sedis</taxon>
        <taxon>Dendrothele</taxon>
    </lineage>
</organism>
<feature type="region of interest" description="Disordered" evidence="1">
    <location>
        <begin position="109"/>
        <end position="170"/>
    </location>
</feature>
<dbReference type="EMBL" id="ML179092">
    <property type="protein sequence ID" value="THV01286.1"/>
    <property type="molecule type" value="Genomic_DNA"/>
</dbReference>
<feature type="chain" id="PRO_5020231049" evidence="3">
    <location>
        <begin position="28"/>
        <end position="170"/>
    </location>
</feature>
<keyword evidence="2" id="KW-1133">Transmembrane helix</keyword>
<dbReference type="AlphaFoldDB" id="A0A4V4HH43"/>
<keyword evidence="2" id="KW-0812">Transmembrane</keyword>
<keyword evidence="5" id="KW-1185">Reference proteome</keyword>
<protein>
    <submittedName>
        <fullName evidence="4">Uncharacterized protein</fullName>
    </submittedName>
</protein>
<proteinExistence type="predicted"/>
<name>A0A4V4HH43_DENBC</name>
<keyword evidence="3" id="KW-0732">Signal</keyword>
<dbReference type="CDD" id="cd12087">
    <property type="entry name" value="TM_EGFR-like"/>
    <property type="match status" value="1"/>
</dbReference>
<feature type="transmembrane region" description="Helical" evidence="2">
    <location>
        <begin position="60"/>
        <end position="83"/>
    </location>
</feature>
<reference evidence="4 5" key="1">
    <citation type="journal article" date="2019" name="Nat. Ecol. Evol.">
        <title>Megaphylogeny resolves global patterns of mushroom evolution.</title>
        <authorList>
            <person name="Varga T."/>
            <person name="Krizsan K."/>
            <person name="Foldi C."/>
            <person name="Dima B."/>
            <person name="Sanchez-Garcia M."/>
            <person name="Sanchez-Ramirez S."/>
            <person name="Szollosi G.J."/>
            <person name="Szarkandi J.G."/>
            <person name="Papp V."/>
            <person name="Albert L."/>
            <person name="Andreopoulos W."/>
            <person name="Angelini C."/>
            <person name="Antonin V."/>
            <person name="Barry K.W."/>
            <person name="Bougher N.L."/>
            <person name="Buchanan P."/>
            <person name="Buyck B."/>
            <person name="Bense V."/>
            <person name="Catcheside P."/>
            <person name="Chovatia M."/>
            <person name="Cooper J."/>
            <person name="Damon W."/>
            <person name="Desjardin D."/>
            <person name="Finy P."/>
            <person name="Geml J."/>
            <person name="Haridas S."/>
            <person name="Hughes K."/>
            <person name="Justo A."/>
            <person name="Karasinski D."/>
            <person name="Kautmanova I."/>
            <person name="Kiss B."/>
            <person name="Kocsube S."/>
            <person name="Kotiranta H."/>
            <person name="LaButti K.M."/>
            <person name="Lechner B.E."/>
            <person name="Liimatainen K."/>
            <person name="Lipzen A."/>
            <person name="Lukacs Z."/>
            <person name="Mihaltcheva S."/>
            <person name="Morgado L.N."/>
            <person name="Niskanen T."/>
            <person name="Noordeloos M.E."/>
            <person name="Ohm R.A."/>
            <person name="Ortiz-Santana B."/>
            <person name="Ovrebo C."/>
            <person name="Racz N."/>
            <person name="Riley R."/>
            <person name="Savchenko A."/>
            <person name="Shiryaev A."/>
            <person name="Soop K."/>
            <person name="Spirin V."/>
            <person name="Szebenyi C."/>
            <person name="Tomsovsky M."/>
            <person name="Tulloss R.E."/>
            <person name="Uehling J."/>
            <person name="Grigoriev I.V."/>
            <person name="Vagvolgyi C."/>
            <person name="Papp T."/>
            <person name="Martin F.M."/>
            <person name="Miettinen O."/>
            <person name="Hibbett D.S."/>
            <person name="Nagy L.G."/>
        </authorList>
    </citation>
    <scope>NUCLEOTIDE SEQUENCE [LARGE SCALE GENOMIC DNA]</scope>
    <source>
        <strain evidence="4 5">CBS 962.96</strain>
    </source>
</reference>
<evidence type="ECO:0000313" key="4">
    <source>
        <dbReference type="EMBL" id="THV01286.1"/>
    </source>
</evidence>
<feature type="compositionally biased region" description="Low complexity" evidence="1">
    <location>
        <begin position="115"/>
        <end position="128"/>
    </location>
</feature>
<evidence type="ECO:0000256" key="2">
    <source>
        <dbReference type="SAM" id="Phobius"/>
    </source>
</evidence>
<evidence type="ECO:0000256" key="1">
    <source>
        <dbReference type="SAM" id="MobiDB-lite"/>
    </source>
</evidence>
<sequence>MLSVQHARALVAIVAFLCVYPVQYVQANTCDPDFDRDCICDDYVFEINCRFTFRRHRSTAGIIAGSIIAVLALIALIITLFVFKRRRDRFRVAQSQAIHAAASAGPVLSQPPPTYQQTTYQPPATYYTGTGASYPPPPQATPYTSQPGGAAAQYYGPTYSDASPGYPKKT</sequence>
<feature type="signal peptide" evidence="3">
    <location>
        <begin position="1"/>
        <end position="27"/>
    </location>
</feature>
<dbReference type="Proteomes" id="UP000297245">
    <property type="component" value="Unassembled WGS sequence"/>
</dbReference>
<keyword evidence="2" id="KW-0472">Membrane</keyword>
<gene>
    <name evidence="4" type="ORF">K435DRAFT_963623</name>
</gene>
<evidence type="ECO:0000313" key="5">
    <source>
        <dbReference type="Proteomes" id="UP000297245"/>
    </source>
</evidence>
<evidence type="ECO:0000256" key="3">
    <source>
        <dbReference type="SAM" id="SignalP"/>
    </source>
</evidence>